<accession>A0A6I1FJV5</accession>
<sequence length="89" mass="10213">MAQSNGEKENSERDQYFKKRAGTDDARFHVVPHDEEEWAVKTEGEDAPDYTSDSKPKAVKEAKRMAEEACTMAIIHDEDGKIEEQHNFQ</sequence>
<dbReference type="InterPro" id="IPR018691">
    <property type="entry name" value="DUF2188"/>
</dbReference>
<dbReference type="Pfam" id="PF09954">
    <property type="entry name" value="DUF2188"/>
    <property type="match status" value="1"/>
</dbReference>
<comment type="caution">
    <text evidence="2">The sequence shown here is derived from an EMBL/GenBank/DDBJ whole genome shotgun (WGS) entry which is preliminary data.</text>
</comment>
<name>A0A6I1FJV5_9BACI</name>
<reference evidence="2 3" key="1">
    <citation type="submission" date="2019-10" db="EMBL/GenBank/DDBJ databases">
        <title>Bacillus aerolatum sp. nov., isolated from bioaerosol of sport playgrounds.</title>
        <authorList>
            <person name="Chen P."/>
            <person name="Zhang G."/>
        </authorList>
    </citation>
    <scope>NUCLEOTIDE SEQUENCE [LARGE SCALE GENOMIC DNA]</scope>
    <source>
        <strain evidence="2 3">CX253</strain>
    </source>
</reference>
<protein>
    <submittedName>
        <fullName evidence="2">DUF2188 domain-containing protein</fullName>
    </submittedName>
</protein>
<gene>
    <name evidence="2" type="ORF">F9802_11945</name>
</gene>
<evidence type="ECO:0000313" key="3">
    <source>
        <dbReference type="Proteomes" id="UP000429595"/>
    </source>
</evidence>
<proteinExistence type="predicted"/>
<dbReference type="RefSeq" id="WP_152152217.1">
    <property type="nucleotide sequence ID" value="NZ_WEIO01000006.1"/>
</dbReference>
<keyword evidence="3" id="KW-1185">Reference proteome</keyword>
<dbReference type="EMBL" id="WEIO01000006">
    <property type="protein sequence ID" value="KAB7706279.1"/>
    <property type="molecule type" value="Genomic_DNA"/>
</dbReference>
<dbReference type="Proteomes" id="UP000429595">
    <property type="component" value="Unassembled WGS sequence"/>
</dbReference>
<evidence type="ECO:0000313" key="2">
    <source>
        <dbReference type="EMBL" id="KAB7706279.1"/>
    </source>
</evidence>
<feature type="region of interest" description="Disordered" evidence="1">
    <location>
        <begin position="1"/>
        <end position="55"/>
    </location>
</feature>
<dbReference type="AlphaFoldDB" id="A0A6I1FJV5"/>
<feature type="compositionally biased region" description="Basic and acidic residues" evidence="1">
    <location>
        <begin position="1"/>
        <end position="44"/>
    </location>
</feature>
<evidence type="ECO:0000256" key="1">
    <source>
        <dbReference type="SAM" id="MobiDB-lite"/>
    </source>
</evidence>
<organism evidence="2 3">
    <name type="scientific">Bacillus aerolatus</name>
    <dbReference type="NCBI Taxonomy" id="2653354"/>
    <lineage>
        <taxon>Bacteria</taxon>
        <taxon>Bacillati</taxon>
        <taxon>Bacillota</taxon>
        <taxon>Bacilli</taxon>
        <taxon>Bacillales</taxon>
        <taxon>Bacillaceae</taxon>
        <taxon>Bacillus</taxon>
    </lineage>
</organism>